<evidence type="ECO:0000313" key="9">
    <source>
        <dbReference type="EMBL" id="AMO67510.1"/>
    </source>
</evidence>
<evidence type="ECO:0000313" key="10">
    <source>
        <dbReference type="Proteomes" id="UP000074119"/>
    </source>
</evidence>
<dbReference type="GO" id="GO:0046294">
    <property type="term" value="P:formaldehyde catabolic process"/>
    <property type="evidence" value="ECO:0007669"/>
    <property type="project" value="TreeGrafter"/>
</dbReference>
<dbReference type="GO" id="GO:0008270">
    <property type="term" value="F:zinc ion binding"/>
    <property type="evidence" value="ECO:0007669"/>
    <property type="project" value="InterPro"/>
</dbReference>
<dbReference type="GO" id="GO:0051903">
    <property type="term" value="F:S-(hydroxymethyl)glutathione dehydrogenase [NAD(P)+] activity"/>
    <property type="evidence" value="ECO:0007669"/>
    <property type="project" value="TreeGrafter"/>
</dbReference>
<organism evidence="9 10">
    <name type="scientific">Zhongshania aliphaticivorans</name>
    <dbReference type="NCBI Taxonomy" id="1470434"/>
    <lineage>
        <taxon>Bacteria</taxon>
        <taxon>Pseudomonadati</taxon>
        <taxon>Pseudomonadota</taxon>
        <taxon>Gammaproteobacteria</taxon>
        <taxon>Cellvibrionales</taxon>
        <taxon>Spongiibacteraceae</taxon>
        <taxon>Zhongshania</taxon>
    </lineage>
</organism>
<evidence type="ECO:0000259" key="7">
    <source>
        <dbReference type="Pfam" id="PF00107"/>
    </source>
</evidence>
<dbReference type="InterPro" id="IPR011032">
    <property type="entry name" value="GroES-like_sf"/>
</dbReference>
<reference evidence="9 10" key="1">
    <citation type="submission" date="2015-12" db="EMBL/GenBank/DDBJ databases">
        <authorList>
            <person name="Shamseldin A."/>
            <person name="Moawad H."/>
            <person name="Abd El-Rahim W.M."/>
            <person name="Sadowsky M.J."/>
        </authorList>
    </citation>
    <scope>NUCLEOTIDE SEQUENCE [LARGE SCALE GENOMIC DNA]</scope>
    <source>
        <strain evidence="9 10">SM2</strain>
    </source>
</reference>
<keyword evidence="3" id="KW-0560">Oxidoreductase</keyword>
<keyword evidence="6" id="KW-0472">Membrane</keyword>
<dbReference type="Gene3D" id="3.40.50.720">
    <property type="entry name" value="NAD(P)-binding Rossmann-like Domain"/>
    <property type="match status" value="1"/>
</dbReference>
<dbReference type="RefSeq" id="WP_008246104.1">
    <property type="nucleotide sequence ID" value="NZ_CP014544.1"/>
</dbReference>
<protein>
    <submittedName>
        <fullName evidence="9">Geraniol dehydrogenase</fullName>
    </submittedName>
</protein>
<dbReference type="Gene3D" id="3.90.180.10">
    <property type="entry name" value="Medium-chain alcohol dehydrogenases, catalytic domain"/>
    <property type="match status" value="1"/>
</dbReference>
<comment type="similarity">
    <text evidence="5">Belongs to the zinc-containing alcohol dehydrogenase family.</text>
</comment>
<dbReference type="EMBL" id="CP014544">
    <property type="protein sequence ID" value="AMO67510.1"/>
    <property type="molecule type" value="Genomic_DNA"/>
</dbReference>
<feature type="domain" description="Alcohol dehydrogenase-like N-terminal" evidence="8">
    <location>
        <begin position="27"/>
        <end position="155"/>
    </location>
</feature>
<evidence type="ECO:0000259" key="8">
    <source>
        <dbReference type="Pfam" id="PF08240"/>
    </source>
</evidence>
<dbReference type="InterPro" id="IPR036291">
    <property type="entry name" value="NAD(P)-bd_dom_sf"/>
</dbReference>
<evidence type="ECO:0000256" key="1">
    <source>
        <dbReference type="ARBA" id="ARBA00022723"/>
    </source>
</evidence>
<evidence type="ECO:0000256" key="6">
    <source>
        <dbReference type="SAM" id="Phobius"/>
    </source>
</evidence>
<dbReference type="Proteomes" id="UP000074119">
    <property type="component" value="Chromosome"/>
</dbReference>
<sequence length="367" mass="38341">MQITAAVSRSAGADFTIEKLELEDPRADEVLVRIVGVGVCHTDIAARDQAIPAEMPIVLGHEGAGIVEKVGAGVTSVKPGDHVVLSYTFCEKCAPCDHDHHNYCQQFAPLNFVGIRADGSKALSDSAGSVSSHFFGQSSFASYALCYENNVIKVRDDAPLELLGPLGCGIQTGAGTFMRSMACEAGSAVAVTGGGAVGLAAVLGAVVQGCETIIVVEPHENRRKLALELGATHVIDPMAGNMTEAIRAIVPNGLNYALDTTGKNVVFAGLVAAMAAAGTIGIVGVPSTEDDAMLKLDVLNLLLCGIKVKGICEGDADPAEFIPVMVNLHMEGKFPFDKICDFYSFNEINQAVADQHSGKCVKAILKL</sequence>
<dbReference type="InterPro" id="IPR002328">
    <property type="entry name" value="ADH_Zn_CS"/>
</dbReference>
<keyword evidence="1 5" id="KW-0479">Metal-binding</keyword>
<dbReference type="PROSITE" id="PS00059">
    <property type="entry name" value="ADH_ZINC"/>
    <property type="match status" value="1"/>
</dbReference>
<dbReference type="Pfam" id="PF00107">
    <property type="entry name" value="ADH_zinc_N"/>
    <property type="match status" value="1"/>
</dbReference>
<accession>A0A127M2Q5</accession>
<dbReference type="PANTHER" id="PTHR43880:SF12">
    <property type="entry name" value="ALCOHOL DEHYDROGENASE CLASS-3"/>
    <property type="match status" value="1"/>
</dbReference>
<feature type="transmembrane region" description="Helical" evidence="6">
    <location>
        <begin position="265"/>
        <end position="285"/>
    </location>
</feature>
<dbReference type="SUPFAM" id="SSF50129">
    <property type="entry name" value="GroES-like"/>
    <property type="match status" value="1"/>
</dbReference>
<dbReference type="InterPro" id="IPR013149">
    <property type="entry name" value="ADH-like_C"/>
</dbReference>
<dbReference type="KEGG" id="zal:AZF00_04005"/>
<comment type="cofactor">
    <cofactor evidence="5">
        <name>Zn(2+)</name>
        <dbReference type="ChEBI" id="CHEBI:29105"/>
    </cofactor>
</comment>
<feature type="domain" description="Alcohol dehydrogenase-like C-terminal" evidence="7">
    <location>
        <begin position="196"/>
        <end position="323"/>
    </location>
</feature>
<evidence type="ECO:0000256" key="3">
    <source>
        <dbReference type="ARBA" id="ARBA00023002"/>
    </source>
</evidence>
<dbReference type="GO" id="GO:0005829">
    <property type="term" value="C:cytosol"/>
    <property type="evidence" value="ECO:0007669"/>
    <property type="project" value="TreeGrafter"/>
</dbReference>
<gene>
    <name evidence="9" type="ORF">AZF00_04005</name>
</gene>
<evidence type="ECO:0000256" key="4">
    <source>
        <dbReference type="ARBA" id="ARBA00023027"/>
    </source>
</evidence>
<dbReference type="CDD" id="cd08278">
    <property type="entry name" value="benzyl_alcohol_DH"/>
    <property type="match status" value="1"/>
</dbReference>
<keyword evidence="6" id="KW-1133">Transmembrane helix</keyword>
<keyword evidence="2 5" id="KW-0862">Zinc</keyword>
<dbReference type="SUPFAM" id="SSF51735">
    <property type="entry name" value="NAD(P)-binding Rossmann-fold domains"/>
    <property type="match status" value="1"/>
</dbReference>
<dbReference type="STRING" id="1470434.AZF00_04005"/>
<dbReference type="PANTHER" id="PTHR43880">
    <property type="entry name" value="ALCOHOL DEHYDROGENASE"/>
    <property type="match status" value="1"/>
</dbReference>
<dbReference type="Pfam" id="PF08240">
    <property type="entry name" value="ADH_N"/>
    <property type="match status" value="1"/>
</dbReference>
<dbReference type="InterPro" id="IPR013154">
    <property type="entry name" value="ADH-like_N"/>
</dbReference>
<dbReference type="AlphaFoldDB" id="A0A127M2Q5"/>
<evidence type="ECO:0000256" key="5">
    <source>
        <dbReference type="RuleBase" id="RU361277"/>
    </source>
</evidence>
<evidence type="ECO:0000256" key="2">
    <source>
        <dbReference type="ARBA" id="ARBA00022833"/>
    </source>
</evidence>
<name>A0A127M2Q5_9GAMM</name>
<keyword evidence="4" id="KW-0520">NAD</keyword>
<proteinExistence type="inferred from homology"/>
<keyword evidence="6" id="KW-0812">Transmembrane</keyword>